<dbReference type="PANTHER" id="PTHR37938">
    <property type="entry name" value="BLL0215 PROTEIN"/>
    <property type="match status" value="1"/>
</dbReference>
<feature type="domain" description="YdbS-like PH" evidence="3">
    <location>
        <begin position="93"/>
        <end position="169"/>
    </location>
</feature>
<evidence type="ECO:0000313" key="5">
    <source>
        <dbReference type="Proteomes" id="UP000595001"/>
    </source>
</evidence>
<feature type="compositionally biased region" description="Gly residues" evidence="1">
    <location>
        <begin position="176"/>
        <end position="187"/>
    </location>
</feature>
<protein>
    <submittedName>
        <fullName evidence="4">PH domain-containing protein</fullName>
    </submittedName>
</protein>
<dbReference type="Pfam" id="PF03703">
    <property type="entry name" value="bPH_2"/>
    <property type="match status" value="1"/>
</dbReference>
<feature type="transmembrane region" description="Helical" evidence="2">
    <location>
        <begin position="62"/>
        <end position="84"/>
    </location>
</feature>
<dbReference type="KEGG" id="hlt:I7X12_10795"/>
<keyword evidence="5" id="KW-1185">Reference proteome</keyword>
<feature type="region of interest" description="Disordered" evidence="1">
    <location>
        <begin position="1"/>
        <end position="30"/>
    </location>
</feature>
<dbReference type="GeneID" id="60588986"/>
<dbReference type="EMBL" id="CP065856">
    <property type="protein sequence ID" value="QPV61257.1"/>
    <property type="molecule type" value="Genomic_DNA"/>
</dbReference>
<feature type="compositionally biased region" description="Gly residues" evidence="1">
    <location>
        <begin position="1"/>
        <end position="12"/>
    </location>
</feature>
<feature type="region of interest" description="Disordered" evidence="1">
    <location>
        <begin position="221"/>
        <end position="252"/>
    </location>
</feature>
<name>A0A7T3KTH9_9EURY</name>
<evidence type="ECO:0000259" key="3">
    <source>
        <dbReference type="Pfam" id="PF03703"/>
    </source>
</evidence>
<evidence type="ECO:0000256" key="2">
    <source>
        <dbReference type="SAM" id="Phobius"/>
    </source>
</evidence>
<dbReference type="Proteomes" id="UP000595001">
    <property type="component" value="Chromosome"/>
</dbReference>
<reference evidence="4 5" key="1">
    <citation type="submission" date="2020-12" db="EMBL/GenBank/DDBJ databases">
        <title>Halosimplex halophilum sp. nov. and Halosimplex salinum sp. nov., two new members of the genus Halosimplex.</title>
        <authorList>
            <person name="Cui H.L."/>
        </authorList>
    </citation>
    <scope>NUCLEOTIDE SEQUENCE [LARGE SCALE GENOMIC DNA]</scope>
    <source>
        <strain evidence="4 5">YGH94</strain>
    </source>
</reference>
<accession>A0A7T3KTH9</accession>
<gene>
    <name evidence="4" type="ORF">I7X12_10795</name>
</gene>
<keyword evidence="2" id="KW-1133">Transmembrane helix</keyword>
<evidence type="ECO:0000256" key="1">
    <source>
        <dbReference type="SAM" id="MobiDB-lite"/>
    </source>
</evidence>
<dbReference type="PANTHER" id="PTHR37938:SF1">
    <property type="entry name" value="BLL0215 PROTEIN"/>
    <property type="match status" value="1"/>
</dbReference>
<keyword evidence="2" id="KW-0812">Transmembrane</keyword>
<organism evidence="4 5">
    <name type="scientific">Halosimplex litoreum</name>
    <dbReference type="NCBI Taxonomy" id="1198301"/>
    <lineage>
        <taxon>Archaea</taxon>
        <taxon>Methanobacteriati</taxon>
        <taxon>Methanobacteriota</taxon>
        <taxon>Stenosarchaea group</taxon>
        <taxon>Halobacteria</taxon>
        <taxon>Halobacteriales</taxon>
        <taxon>Haloarculaceae</taxon>
        <taxon>Halosimplex</taxon>
    </lineage>
</organism>
<sequence>MSGDGSADGGSDGPTDGASGDAGGGSLTDRAAAAADSDVSEWLSLEPGEEVVWVGEPTKLRMVGTLVTGVVLIPFLIGILILLFSPLSYLGIKHTDYVVTNRSLYVKQGILSTNIESVDLDRIQNTEFTQSFWGTQLGFGTIEISTAGSSGADISFDDVEDARDVREEISRVQRAAGGGGRDGTGGGSDDRASDRRAASADQLEELVAELRATREALERVEARMDARADGDPSSDADSDGVPDSLASDPDDR</sequence>
<proteinExistence type="predicted"/>
<keyword evidence="2" id="KW-0472">Membrane</keyword>
<dbReference type="RefSeq" id="WP_198060090.1">
    <property type="nucleotide sequence ID" value="NZ_CP065856.1"/>
</dbReference>
<evidence type="ECO:0000313" key="4">
    <source>
        <dbReference type="EMBL" id="QPV61257.1"/>
    </source>
</evidence>
<dbReference type="InterPro" id="IPR005182">
    <property type="entry name" value="YdbS-like_PH"/>
</dbReference>
<feature type="region of interest" description="Disordered" evidence="1">
    <location>
        <begin position="171"/>
        <end position="200"/>
    </location>
</feature>
<feature type="compositionally biased region" description="Basic and acidic residues" evidence="1">
    <location>
        <begin position="188"/>
        <end position="198"/>
    </location>
</feature>
<dbReference type="OrthoDB" id="203544at2157"/>
<feature type="compositionally biased region" description="Basic and acidic residues" evidence="1">
    <location>
        <begin position="221"/>
        <end position="230"/>
    </location>
</feature>
<dbReference type="AlphaFoldDB" id="A0A7T3KTH9"/>